<accession>A0A9P6MVI2</accession>
<dbReference type="InterPro" id="IPR036477">
    <property type="entry name" value="Formyl_transf_N_sf"/>
</dbReference>
<feature type="domain" description="Formyl transferase N-terminal" evidence="1">
    <location>
        <begin position="25"/>
        <end position="177"/>
    </location>
</feature>
<dbReference type="GO" id="GO:0004479">
    <property type="term" value="F:methionyl-tRNA formyltransferase activity"/>
    <property type="evidence" value="ECO:0007669"/>
    <property type="project" value="TreeGrafter"/>
</dbReference>
<dbReference type="SUPFAM" id="SSF53328">
    <property type="entry name" value="Formyltransferase"/>
    <property type="match status" value="1"/>
</dbReference>
<evidence type="ECO:0000313" key="3">
    <source>
        <dbReference type="EMBL" id="KAG0014351.1"/>
    </source>
</evidence>
<comment type="caution">
    <text evidence="3">The sequence shown here is derived from an EMBL/GenBank/DDBJ whole genome shotgun (WGS) entry which is preliminary data.</text>
</comment>
<dbReference type="PANTHER" id="PTHR11138:SF5">
    <property type="entry name" value="METHIONYL-TRNA FORMYLTRANSFERASE, MITOCHONDRIAL"/>
    <property type="match status" value="1"/>
</dbReference>
<keyword evidence="4" id="KW-1185">Reference proteome</keyword>
<protein>
    <recommendedName>
        <fullName evidence="5">Formyltransferase</fullName>
    </recommendedName>
</protein>
<dbReference type="AlphaFoldDB" id="A0A9P6MVI2"/>
<dbReference type="GO" id="GO:0005829">
    <property type="term" value="C:cytosol"/>
    <property type="evidence" value="ECO:0007669"/>
    <property type="project" value="TreeGrafter"/>
</dbReference>
<proteinExistence type="predicted"/>
<dbReference type="Gene3D" id="3.40.50.12230">
    <property type="match status" value="1"/>
</dbReference>
<sequence>MTVRAVVFAYHNVGVRCLQVLHAAGVHIALVVTHEDNPDETCWFDSVAELAIAHAWPIQKPTDANSLELLQAVQDASPDFIFSFYYRHILSPEMLGLARQGAFNMHGSLLPHYRGRAPVNWAILHGETQTGATLHEMVARPDAGAIIGQTAVPILPDDTAIQVMQKVTFAAEITLWKAMPDLLSNQAVRLPNRIKEGSYFGRRTPEDGRINWDAPAQTVYNLIRALAPPYPGAFEEIREHRFIIAAARLERQEDRNKEQTDDVAPRSTALGLQVQDGQFVGYCADGGVILIHKLLYESQTITPTRFMELVHANAPIEQGQRSHHAK</sequence>
<dbReference type="PANTHER" id="PTHR11138">
    <property type="entry name" value="METHIONYL-TRNA FORMYLTRANSFERASE"/>
    <property type="match status" value="1"/>
</dbReference>
<evidence type="ECO:0000313" key="4">
    <source>
        <dbReference type="Proteomes" id="UP000703661"/>
    </source>
</evidence>
<dbReference type="NCBIfam" id="NF005414">
    <property type="entry name" value="PRK06988.1"/>
    <property type="match status" value="1"/>
</dbReference>
<dbReference type="EMBL" id="JAAAID010000735">
    <property type="protein sequence ID" value="KAG0014351.1"/>
    <property type="molecule type" value="Genomic_DNA"/>
</dbReference>
<evidence type="ECO:0000259" key="1">
    <source>
        <dbReference type="Pfam" id="PF00551"/>
    </source>
</evidence>
<dbReference type="OrthoDB" id="2437725at2759"/>
<gene>
    <name evidence="3" type="ORF">BGZ80_010493</name>
</gene>
<dbReference type="InterPro" id="IPR005793">
    <property type="entry name" value="Formyl_trans_C"/>
</dbReference>
<dbReference type="Proteomes" id="UP000703661">
    <property type="component" value="Unassembled WGS sequence"/>
</dbReference>
<dbReference type="Pfam" id="PF02911">
    <property type="entry name" value="Formyl_trans_C"/>
    <property type="match status" value="1"/>
</dbReference>
<dbReference type="InterPro" id="IPR011034">
    <property type="entry name" value="Formyl_transferase-like_C_sf"/>
</dbReference>
<feature type="domain" description="Formyl transferase C-terminal" evidence="2">
    <location>
        <begin position="204"/>
        <end position="306"/>
    </location>
</feature>
<dbReference type="InterPro" id="IPR002376">
    <property type="entry name" value="Formyl_transf_N"/>
</dbReference>
<evidence type="ECO:0008006" key="5">
    <source>
        <dbReference type="Google" id="ProtNLM"/>
    </source>
</evidence>
<evidence type="ECO:0000259" key="2">
    <source>
        <dbReference type="Pfam" id="PF02911"/>
    </source>
</evidence>
<dbReference type="SUPFAM" id="SSF50486">
    <property type="entry name" value="FMT C-terminal domain-like"/>
    <property type="match status" value="1"/>
</dbReference>
<organism evidence="3 4">
    <name type="scientific">Entomortierella chlamydospora</name>
    <dbReference type="NCBI Taxonomy" id="101097"/>
    <lineage>
        <taxon>Eukaryota</taxon>
        <taxon>Fungi</taxon>
        <taxon>Fungi incertae sedis</taxon>
        <taxon>Mucoromycota</taxon>
        <taxon>Mortierellomycotina</taxon>
        <taxon>Mortierellomycetes</taxon>
        <taxon>Mortierellales</taxon>
        <taxon>Mortierellaceae</taxon>
        <taxon>Entomortierella</taxon>
    </lineage>
</organism>
<name>A0A9P6MVI2_9FUNG</name>
<reference evidence="3" key="1">
    <citation type="journal article" date="2020" name="Fungal Divers.">
        <title>Resolving the Mortierellaceae phylogeny through synthesis of multi-gene phylogenetics and phylogenomics.</title>
        <authorList>
            <person name="Vandepol N."/>
            <person name="Liber J."/>
            <person name="Desiro A."/>
            <person name="Na H."/>
            <person name="Kennedy M."/>
            <person name="Barry K."/>
            <person name="Grigoriev I.V."/>
            <person name="Miller A.N."/>
            <person name="O'Donnell K."/>
            <person name="Stajich J.E."/>
            <person name="Bonito G."/>
        </authorList>
    </citation>
    <scope>NUCLEOTIDE SEQUENCE</scope>
    <source>
        <strain evidence="3">NRRL 2769</strain>
    </source>
</reference>
<dbReference type="Pfam" id="PF00551">
    <property type="entry name" value="Formyl_trans_N"/>
    <property type="match status" value="1"/>
</dbReference>